<keyword evidence="3" id="KW-0804">Transcription</keyword>
<protein>
    <recommendedName>
        <fullName evidence="7">Zn(2)-C6 fungal-type domain-containing protein</fullName>
    </recommendedName>
</protein>
<evidence type="ECO:0000313" key="9">
    <source>
        <dbReference type="Proteomes" id="UP001586593"/>
    </source>
</evidence>
<dbReference type="PANTHER" id="PTHR47424:SF9">
    <property type="entry name" value="TAH-2"/>
    <property type="match status" value="1"/>
</dbReference>
<dbReference type="InterPro" id="IPR007219">
    <property type="entry name" value="XnlR_reg_dom"/>
</dbReference>
<sequence length="787" mass="87756">MPRPKVTDELRRRVAKACLRCQESKSKCDGLVPCAPCTKRGRQAECDYSLAERSYGRHRRRRDARRQQPSDEQGGRACAPAVPKSSDNSEPWPSPSQHRRPLMSDSPRSTSSLQTTRERSRPRTPPRMLYDTRGRIVYLGECAASAFLQHIQGFLEVDAQASTEQPVFSKLTAIEEMPLHETRARHSPGGPGSISDLQDLIDDFFISTCGILDIIDRPHVQNRLHDWRNGNLEDGGHIAVLFLIIACGAQSRSASTADSQYSKYYYHEGRRLALIELTDEPRVETVQAFALISFYMLSSSQRNGSFLNLGTAVSAAKSLGFHRDDVNAMLSESNCQLRRRIWRTLRYQDLFFCAMMGRTPSTMTTDSYYTEDEDDERNQNPSFPTDDDLGQSLALCEALRAFSIMERAIYEVYTARPTSPTSNTTTTSSLARLDALARELQTATSAIPCDLRVIASAPSNPRDRRRHVIRNAHVACSYYFSMMLLTRPFLMTCVQQRSCQRTGAASDGDVPVQLEERVLSAEVSQGALAAVDSAVHVVRLIHELLMTNMLFNNMVLIIAMVFVASLTLCSAYLGRQGSRPAIEQAIRQTETILAHFSAHTRQGKRYGYILRRFYKAAKLHRLSIEKQGRRIPTLEMPQLFSLTDSGNSTEEGCRGGDEDPRPLDKTGEETTECHRLKDGDGRLLDGIERLPPMSARDRDPGPSVHSVDSATPPSAIMDWQEMLLLKSPQSSITDMIDSLAGPAGGIVGTDGGSSCDPQGYMPFPNFGMGWDFLMEAGGYFSLRDMEN</sequence>
<feature type="domain" description="Zn(2)-C6 fungal-type" evidence="7">
    <location>
        <begin position="17"/>
        <end position="48"/>
    </location>
</feature>
<keyword evidence="6" id="KW-1133">Transmembrane helix</keyword>
<dbReference type="Pfam" id="PF00172">
    <property type="entry name" value="Zn_clus"/>
    <property type="match status" value="1"/>
</dbReference>
<keyword evidence="4" id="KW-0539">Nucleus</keyword>
<feature type="region of interest" description="Disordered" evidence="5">
    <location>
        <begin position="48"/>
        <end position="128"/>
    </location>
</feature>
<proteinExistence type="predicted"/>
<dbReference type="SMART" id="SM00066">
    <property type="entry name" value="GAL4"/>
    <property type="match status" value="1"/>
</dbReference>
<feature type="region of interest" description="Disordered" evidence="5">
    <location>
        <begin position="641"/>
        <end position="673"/>
    </location>
</feature>
<keyword evidence="1" id="KW-0479">Metal-binding</keyword>
<dbReference type="InterPro" id="IPR051127">
    <property type="entry name" value="Fungal_SecMet_Regulators"/>
</dbReference>
<dbReference type="SMART" id="SM00906">
    <property type="entry name" value="Fungal_trans"/>
    <property type="match status" value="1"/>
</dbReference>
<feature type="transmembrane region" description="Helical" evidence="6">
    <location>
        <begin position="554"/>
        <end position="574"/>
    </location>
</feature>
<feature type="region of interest" description="Disordered" evidence="5">
    <location>
        <begin position="363"/>
        <end position="389"/>
    </location>
</feature>
<dbReference type="EMBL" id="JAZHXJ010000283">
    <property type="protein sequence ID" value="KAL1865802.1"/>
    <property type="molecule type" value="Genomic_DNA"/>
</dbReference>
<evidence type="ECO:0000259" key="7">
    <source>
        <dbReference type="PROSITE" id="PS50048"/>
    </source>
</evidence>
<evidence type="ECO:0000256" key="1">
    <source>
        <dbReference type="ARBA" id="ARBA00022723"/>
    </source>
</evidence>
<keyword evidence="2" id="KW-0805">Transcription regulation</keyword>
<dbReference type="PANTHER" id="PTHR47424">
    <property type="entry name" value="REGULATORY PROTEIN GAL4"/>
    <property type="match status" value="1"/>
</dbReference>
<dbReference type="CDD" id="cd12148">
    <property type="entry name" value="fungal_TF_MHR"/>
    <property type="match status" value="1"/>
</dbReference>
<evidence type="ECO:0000256" key="4">
    <source>
        <dbReference type="ARBA" id="ARBA00023242"/>
    </source>
</evidence>
<organism evidence="8 9">
    <name type="scientific">Phialemonium thermophilum</name>
    <dbReference type="NCBI Taxonomy" id="223376"/>
    <lineage>
        <taxon>Eukaryota</taxon>
        <taxon>Fungi</taxon>
        <taxon>Dikarya</taxon>
        <taxon>Ascomycota</taxon>
        <taxon>Pezizomycotina</taxon>
        <taxon>Sordariomycetes</taxon>
        <taxon>Sordariomycetidae</taxon>
        <taxon>Cephalothecales</taxon>
        <taxon>Cephalothecaceae</taxon>
        <taxon>Phialemonium</taxon>
    </lineage>
</organism>
<dbReference type="SUPFAM" id="SSF57701">
    <property type="entry name" value="Zn2/Cys6 DNA-binding domain"/>
    <property type="match status" value="1"/>
</dbReference>
<gene>
    <name evidence="8" type="ORF">VTK73DRAFT_5049</name>
</gene>
<comment type="caution">
    <text evidence="8">The sequence shown here is derived from an EMBL/GenBank/DDBJ whole genome shotgun (WGS) entry which is preliminary data.</text>
</comment>
<dbReference type="Proteomes" id="UP001586593">
    <property type="component" value="Unassembled WGS sequence"/>
</dbReference>
<evidence type="ECO:0000256" key="6">
    <source>
        <dbReference type="SAM" id="Phobius"/>
    </source>
</evidence>
<feature type="compositionally biased region" description="Basic and acidic residues" evidence="5">
    <location>
        <begin position="651"/>
        <end position="673"/>
    </location>
</feature>
<keyword evidence="6" id="KW-0472">Membrane</keyword>
<dbReference type="Pfam" id="PF04082">
    <property type="entry name" value="Fungal_trans"/>
    <property type="match status" value="1"/>
</dbReference>
<keyword evidence="6" id="KW-0812">Transmembrane</keyword>
<dbReference type="InterPro" id="IPR001138">
    <property type="entry name" value="Zn2Cys6_DnaBD"/>
</dbReference>
<dbReference type="CDD" id="cd00067">
    <property type="entry name" value="GAL4"/>
    <property type="match status" value="1"/>
</dbReference>
<reference evidence="8 9" key="1">
    <citation type="journal article" date="2024" name="Commun. Biol.">
        <title>Comparative genomic analysis of thermophilic fungi reveals convergent evolutionary adaptations and gene losses.</title>
        <authorList>
            <person name="Steindorff A.S."/>
            <person name="Aguilar-Pontes M.V."/>
            <person name="Robinson A.J."/>
            <person name="Andreopoulos B."/>
            <person name="LaButti K."/>
            <person name="Kuo A."/>
            <person name="Mondo S."/>
            <person name="Riley R."/>
            <person name="Otillar R."/>
            <person name="Haridas S."/>
            <person name="Lipzen A."/>
            <person name="Grimwood J."/>
            <person name="Schmutz J."/>
            <person name="Clum A."/>
            <person name="Reid I.D."/>
            <person name="Moisan M.C."/>
            <person name="Butler G."/>
            <person name="Nguyen T.T.M."/>
            <person name="Dewar K."/>
            <person name="Conant G."/>
            <person name="Drula E."/>
            <person name="Henrissat B."/>
            <person name="Hansel C."/>
            <person name="Singer S."/>
            <person name="Hutchinson M.I."/>
            <person name="de Vries R.P."/>
            <person name="Natvig D.O."/>
            <person name="Powell A.J."/>
            <person name="Tsang A."/>
            <person name="Grigoriev I.V."/>
        </authorList>
    </citation>
    <scope>NUCLEOTIDE SEQUENCE [LARGE SCALE GENOMIC DNA]</scope>
    <source>
        <strain evidence="8 9">ATCC 24622</strain>
    </source>
</reference>
<evidence type="ECO:0000256" key="3">
    <source>
        <dbReference type="ARBA" id="ARBA00023163"/>
    </source>
</evidence>
<dbReference type="InterPro" id="IPR036864">
    <property type="entry name" value="Zn2-C6_fun-type_DNA-bd_sf"/>
</dbReference>
<evidence type="ECO:0000313" key="8">
    <source>
        <dbReference type="EMBL" id="KAL1865802.1"/>
    </source>
</evidence>
<evidence type="ECO:0000256" key="2">
    <source>
        <dbReference type="ARBA" id="ARBA00023015"/>
    </source>
</evidence>
<evidence type="ECO:0000256" key="5">
    <source>
        <dbReference type="SAM" id="MobiDB-lite"/>
    </source>
</evidence>
<accession>A0ABR3WQ69</accession>
<dbReference type="Gene3D" id="4.10.240.10">
    <property type="entry name" value="Zn(2)-C6 fungal-type DNA-binding domain"/>
    <property type="match status" value="1"/>
</dbReference>
<dbReference type="PROSITE" id="PS50048">
    <property type="entry name" value="ZN2_CY6_FUNGAL_2"/>
    <property type="match status" value="1"/>
</dbReference>
<feature type="compositionally biased region" description="Polar residues" evidence="5">
    <location>
        <begin position="641"/>
        <end position="650"/>
    </location>
</feature>
<feature type="region of interest" description="Disordered" evidence="5">
    <location>
        <begin position="692"/>
        <end position="712"/>
    </location>
</feature>
<name>A0ABR3WQ69_9PEZI</name>
<keyword evidence="9" id="KW-1185">Reference proteome</keyword>